<dbReference type="SUPFAM" id="SSF144091">
    <property type="entry name" value="Rhomboid-like"/>
    <property type="match status" value="1"/>
</dbReference>
<dbReference type="PANTHER" id="PTHR43731:SF14">
    <property type="entry name" value="PRESENILIN-ASSOCIATED RHOMBOID-LIKE PROTEIN, MITOCHONDRIAL"/>
    <property type="match status" value="1"/>
</dbReference>
<organism evidence="9 10">
    <name type="scientific">Alicyclobacillus acidocaldarius subsp. acidocaldarius (strain ATCC 27009 / DSM 446 / BCRC 14685 / JCM 5260 / KCTC 1825 / NBRC 15652 / NCIMB 11725 / NRRL B-14509 / 104-IA)</name>
    <name type="common">Bacillus acidocaldarius</name>
    <dbReference type="NCBI Taxonomy" id="521098"/>
    <lineage>
        <taxon>Bacteria</taxon>
        <taxon>Bacillati</taxon>
        <taxon>Bacillota</taxon>
        <taxon>Bacilli</taxon>
        <taxon>Bacillales</taxon>
        <taxon>Alicyclobacillaceae</taxon>
        <taxon>Alicyclobacillus</taxon>
    </lineage>
</organism>
<dbReference type="HOGENOM" id="CLU_055068_3_0_9"/>
<protein>
    <submittedName>
        <fullName evidence="9">Rhomboid family protein</fullName>
    </submittedName>
</protein>
<dbReference type="Gene3D" id="1.20.1540.10">
    <property type="entry name" value="Rhomboid-like"/>
    <property type="match status" value="1"/>
</dbReference>
<evidence type="ECO:0000256" key="2">
    <source>
        <dbReference type="ARBA" id="ARBA00009045"/>
    </source>
</evidence>
<dbReference type="AlphaFoldDB" id="C8WR52"/>
<dbReference type="STRING" id="521098.Aaci_2212"/>
<dbReference type="RefSeq" id="WP_012811476.1">
    <property type="nucleotide sequence ID" value="NC_013205.1"/>
</dbReference>
<dbReference type="GO" id="GO:0016020">
    <property type="term" value="C:membrane"/>
    <property type="evidence" value="ECO:0007669"/>
    <property type="project" value="UniProtKB-SubCell"/>
</dbReference>
<evidence type="ECO:0000259" key="8">
    <source>
        <dbReference type="Pfam" id="PF01694"/>
    </source>
</evidence>
<feature type="transmembrane region" description="Helical" evidence="7">
    <location>
        <begin position="21"/>
        <end position="39"/>
    </location>
</feature>
<evidence type="ECO:0000256" key="5">
    <source>
        <dbReference type="ARBA" id="ARBA00022989"/>
    </source>
</evidence>
<dbReference type="eggNOG" id="COG0705">
    <property type="taxonomic scope" value="Bacteria"/>
</dbReference>
<dbReference type="InterPro" id="IPR035952">
    <property type="entry name" value="Rhomboid-like_sf"/>
</dbReference>
<comment type="subcellular location">
    <subcellularLocation>
        <location evidence="1">Membrane</location>
        <topology evidence="1">Multi-pass membrane protein</topology>
    </subcellularLocation>
</comment>
<feature type="transmembrane region" description="Helical" evidence="7">
    <location>
        <begin position="129"/>
        <end position="148"/>
    </location>
</feature>
<dbReference type="PANTHER" id="PTHR43731">
    <property type="entry name" value="RHOMBOID PROTEASE"/>
    <property type="match status" value="1"/>
</dbReference>
<dbReference type="Pfam" id="PF01694">
    <property type="entry name" value="Rhomboid"/>
    <property type="match status" value="1"/>
</dbReference>
<dbReference type="InterPro" id="IPR050925">
    <property type="entry name" value="Rhomboid_protease_S54"/>
</dbReference>
<evidence type="ECO:0000256" key="6">
    <source>
        <dbReference type="ARBA" id="ARBA00023136"/>
    </source>
</evidence>
<gene>
    <name evidence="9" type="ordered locus">Aaci_2212</name>
</gene>
<sequence>MMWRRRRVWRVRFLPPTPYGDPAPAGWIFLLVTVLWYLIVETITGRSTFGLLRAGALYPPLVEHGQWFRVLSTMFVHVSLWHILVNMISLWTLFVVEQALSTPVFIALYVISGAVGSLLTLPISPDQVSAGASGAIFGLFGAMLALALMGMFPPYVRNQLLMVLAVNVVIDIMNLGTIGWMAHLGGLATGMALTYGFAKWLRNPRFWTVLAWICSLACGISLVWDLATPLPLSW</sequence>
<dbReference type="Proteomes" id="UP000001917">
    <property type="component" value="Chromosome"/>
</dbReference>
<feature type="transmembrane region" description="Helical" evidence="7">
    <location>
        <begin position="206"/>
        <end position="227"/>
    </location>
</feature>
<keyword evidence="10" id="KW-1185">Reference proteome</keyword>
<reference evidence="9 10" key="2">
    <citation type="journal article" date="2010" name="Stand. Genomic Sci.">
        <title>Complete genome sequence of Alicyclobacillus acidocaldarius type strain (104-IA).</title>
        <authorList>
            <person name="Mavromatis K."/>
            <person name="Sikorski J."/>
            <person name="Lapidus A."/>
            <person name="Glavina Del Rio T."/>
            <person name="Copeland A."/>
            <person name="Tice H."/>
            <person name="Cheng J.F."/>
            <person name="Lucas S."/>
            <person name="Chen F."/>
            <person name="Nolan M."/>
            <person name="Bruce D."/>
            <person name="Goodwin L."/>
            <person name="Pitluck S."/>
            <person name="Ivanova N."/>
            <person name="Ovchinnikova G."/>
            <person name="Pati A."/>
            <person name="Chen A."/>
            <person name="Palaniappan K."/>
            <person name="Land M."/>
            <person name="Hauser L."/>
            <person name="Chang Y.J."/>
            <person name="Jeffries C.D."/>
            <person name="Chain P."/>
            <person name="Meincke L."/>
            <person name="Sims D."/>
            <person name="Chertkov O."/>
            <person name="Han C."/>
            <person name="Brettin T."/>
            <person name="Detter J.C."/>
            <person name="Wahrenburg C."/>
            <person name="Rohde M."/>
            <person name="Pukall R."/>
            <person name="Goker M."/>
            <person name="Bristow J."/>
            <person name="Eisen J.A."/>
            <person name="Markowitz V."/>
            <person name="Hugenholtz P."/>
            <person name="Klenk H.P."/>
            <person name="Kyrpides N.C."/>
        </authorList>
    </citation>
    <scope>NUCLEOTIDE SEQUENCE [LARGE SCALE GENOMIC DNA]</scope>
    <source>
        <strain evidence="10">ATCC 27009 / DSM 446 / BCRC 14685 / JCM 5260 / KCTC 1825 / NBRC 15652 / NCIMB 11725 / NRRL B-14509 / 104-IA</strain>
    </source>
</reference>
<keyword evidence="3 7" id="KW-0812">Transmembrane</keyword>
<evidence type="ECO:0000256" key="3">
    <source>
        <dbReference type="ARBA" id="ARBA00022692"/>
    </source>
</evidence>
<dbReference type="EMBL" id="CP001727">
    <property type="protein sequence ID" value="ACV59221.1"/>
    <property type="molecule type" value="Genomic_DNA"/>
</dbReference>
<dbReference type="KEGG" id="aac:Aaci_2212"/>
<keyword evidence="6 7" id="KW-0472">Membrane</keyword>
<evidence type="ECO:0000256" key="1">
    <source>
        <dbReference type="ARBA" id="ARBA00004141"/>
    </source>
</evidence>
<dbReference type="GO" id="GO:0004252">
    <property type="term" value="F:serine-type endopeptidase activity"/>
    <property type="evidence" value="ECO:0007669"/>
    <property type="project" value="InterPro"/>
</dbReference>
<dbReference type="InterPro" id="IPR022764">
    <property type="entry name" value="Peptidase_S54_rhomboid_dom"/>
</dbReference>
<proteinExistence type="inferred from homology"/>
<keyword evidence="5 7" id="KW-1133">Transmembrane helix</keyword>
<keyword evidence="4" id="KW-0378">Hydrolase</keyword>
<evidence type="ECO:0000313" key="9">
    <source>
        <dbReference type="EMBL" id="ACV59221.1"/>
    </source>
</evidence>
<comment type="similarity">
    <text evidence="2">Belongs to the peptidase S54 family.</text>
</comment>
<feature type="transmembrane region" description="Helical" evidence="7">
    <location>
        <begin position="74"/>
        <end position="96"/>
    </location>
</feature>
<accession>C8WR52</accession>
<feature type="domain" description="Peptidase S54 rhomboid" evidence="8">
    <location>
        <begin position="65"/>
        <end position="198"/>
    </location>
</feature>
<reference evidence="10" key="1">
    <citation type="submission" date="2009-09" db="EMBL/GenBank/DDBJ databases">
        <title>The complete chromosome of Alicyclobacillus acidocaldarius subsp. acidocaldarius DSM 446.</title>
        <authorList>
            <consortium name="US DOE Joint Genome Institute (JGI-PGF)"/>
            <person name="Lucas S."/>
            <person name="Copeland A."/>
            <person name="Lapidus A."/>
            <person name="Glavina del Rio T."/>
            <person name="Dalin E."/>
            <person name="Tice H."/>
            <person name="Bruce D."/>
            <person name="Goodwin L."/>
            <person name="Pitluck S."/>
            <person name="Kyrpides N."/>
            <person name="Mavromatis K."/>
            <person name="Ivanova N."/>
            <person name="Ovchinnikova G."/>
            <person name="Chertkov O."/>
            <person name="Sims D."/>
            <person name="Brettin T."/>
            <person name="Detter J.C."/>
            <person name="Han C."/>
            <person name="Larimer F."/>
            <person name="Land M."/>
            <person name="Hauser L."/>
            <person name="Markowitz V."/>
            <person name="Cheng J.-F."/>
            <person name="Hugenholtz P."/>
            <person name="Woyke T."/>
            <person name="Wu D."/>
            <person name="Pukall R."/>
            <person name="Klenk H.-P."/>
            <person name="Eisen J.A."/>
        </authorList>
    </citation>
    <scope>NUCLEOTIDE SEQUENCE [LARGE SCALE GENOMIC DNA]</scope>
    <source>
        <strain evidence="10">ATCC 27009 / DSM 446 / BCRC 14685 / JCM 5260 / KCTC 1825 / NBRC 15652 / NCIMB 11725 / NRRL B-14509 / 104-IA</strain>
    </source>
</reference>
<evidence type="ECO:0000256" key="4">
    <source>
        <dbReference type="ARBA" id="ARBA00022801"/>
    </source>
</evidence>
<evidence type="ECO:0000313" key="10">
    <source>
        <dbReference type="Proteomes" id="UP000001917"/>
    </source>
</evidence>
<feature type="transmembrane region" description="Helical" evidence="7">
    <location>
        <begin position="103"/>
        <end position="123"/>
    </location>
</feature>
<name>C8WR52_ALIAD</name>
<evidence type="ECO:0000256" key="7">
    <source>
        <dbReference type="SAM" id="Phobius"/>
    </source>
</evidence>